<dbReference type="CDD" id="cd00995">
    <property type="entry name" value="PBP2_NikA_DppA_OppA_like"/>
    <property type="match status" value="1"/>
</dbReference>
<dbReference type="EMBL" id="CP002020">
    <property type="protein sequence ID" value="AEM42822.1"/>
    <property type="molecule type" value="Genomic_DNA"/>
</dbReference>
<dbReference type="RefSeq" id="WP_013385786.1">
    <property type="nucleotide sequence ID" value="NC_017385.1"/>
</dbReference>
<dbReference type="AlphaFoldDB" id="F9YBS0"/>
<protein>
    <submittedName>
        <fullName evidence="6">Twin-arginine translocation pathway signal</fullName>
    </submittedName>
</protein>
<evidence type="ECO:0000256" key="4">
    <source>
        <dbReference type="ARBA" id="ARBA00022729"/>
    </source>
</evidence>
<dbReference type="PANTHER" id="PTHR30290">
    <property type="entry name" value="PERIPLASMIC BINDING COMPONENT OF ABC TRANSPORTER"/>
    <property type="match status" value="1"/>
</dbReference>
<geneLocation type="plasmid" evidence="7">
    <name>pKVU_200</name>
</geneLocation>
<comment type="subcellular location">
    <subcellularLocation>
        <location evidence="1">Periplasm</location>
    </subcellularLocation>
</comment>
<reference evidence="6 7" key="1">
    <citation type="journal article" date="2011" name="J. Bacteriol.">
        <title>Complete genome sequence of the industrial strain Ketogulonicigenium vulgare WSH-001.</title>
        <authorList>
            <person name="Liu L."/>
            <person name="Li Y."/>
            <person name="Zhang J."/>
            <person name="Zhou Z."/>
            <person name="Liu J."/>
            <person name="Li X."/>
            <person name="Zhou J."/>
            <person name="Du G."/>
            <person name="Wang L."/>
            <person name="Chen J."/>
        </authorList>
    </citation>
    <scope>NUCLEOTIDE SEQUENCE [LARGE SCALE GENOMIC DNA]</scope>
    <source>
        <strain evidence="6 7">WSH-001</strain>
        <plasmid evidence="7">pKVU_200</plasmid>
    </source>
</reference>
<evidence type="ECO:0000256" key="1">
    <source>
        <dbReference type="ARBA" id="ARBA00004418"/>
    </source>
</evidence>
<evidence type="ECO:0000313" key="6">
    <source>
        <dbReference type="EMBL" id="AEM42822.1"/>
    </source>
</evidence>
<keyword evidence="3" id="KW-0813">Transport</keyword>
<keyword evidence="6" id="KW-0614">Plasmid</keyword>
<dbReference type="SUPFAM" id="SSF53850">
    <property type="entry name" value="Periplasmic binding protein-like II"/>
    <property type="match status" value="2"/>
</dbReference>
<keyword evidence="4" id="KW-0732">Signal</keyword>
<dbReference type="GO" id="GO:1904680">
    <property type="term" value="F:peptide transmembrane transporter activity"/>
    <property type="evidence" value="ECO:0007669"/>
    <property type="project" value="TreeGrafter"/>
</dbReference>
<evidence type="ECO:0000256" key="2">
    <source>
        <dbReference type="ARBA" id="ARBA00005695"/>
    </source>
</evidence>
<dbReference type="PROSITE" id="PS51318">
    <property type="entry name" value="TAT"/>
    <property type="match status" value="1"/>
</dbReference>
<proteinExistence type="inferred from homology"/>
<dbReference type="KEGG" id="kvl:KVU_PB0144"/>
<dbReference type="InterPro" id="IPR000914">
    <property type="entry name" value="SBP_5_dom"/>
</dbReference>
<organism evidence="6 7">
    <name type="scientific">Ketogulonicigenium vulgare (strain WSH-001)</name>
    <dbReference type="NCBI Taxonomy" id="759362"/>
    <lineage>
        <taxon>Bacteria</taxon>
        <taxon>Pseudomonadati</taxon>
        <taxon>Pseudomonadota</taxon>
        <taxon>Alphaproteobacteria</taxon>
        <taxon>Rhodobacterales</taxon>
        <taxon>Roseobacteraceae</taxon>
        <taxon>Ketogulonicigenium</taxon>
    </lineage>
</organism>
<gene>
    <name evidence="6" type="ordered locus">KVU_PB0144</name>
</gene>
<dbReference type="HOGENOM" id="CLU_035683_0_0_5"/>
<dbReference type="InterPro" id="IPR039424">
    <property type="entry name" value="SBP_5"/>
</dbReference>
<sequence length="558" mass="61701">MSITRRALLRGSAYAALGAGLSTTLPRIALAQDTSAIRPITLYSRAQAANPQQYQSAELIAQAWSDLGLQVTVNGLPQNQLSDIVWYNRNSWDVTMWQMVGRPERSDPDDFVMNLFHSSNIETGYNFVGYNNPDYDAAAEQQRLAVDRDARHALIIKAQELVNADQPYSFLVYPTKSYAFDKTVLDGATMVNQPGLGIRNFLSYVAVEPLGAQRDLITNTANELNAINPFYISGGGDSWITECIWDRVMRIGEDGLPQPWAAESVVWDEAGTTATITLRDGMTFHDGQPVRIEDVIFSLEAPQGENVAPMYRPFVTPITAMAKVDDRTMTLTLDQPNAAFETSTLSKMNIVPEHVWSPLLERLSAGETAESVLEESRIGSGPFKFDRWNQSEVVLSSVKDHFAAPKMDRVIMRVVLNVEAALGMLRSGELNFLTDYTGDPQLLLDAAAADGDIEVVDVVDMGFQFLGYNLRRAPFSDPAFRRALSFAINRRLILGAAYNGFGVPANSHVSPALPFWYDTRTEEIPVGPEVAIQMLEEAGYSIVNGRLHYPAGQTETLQ</sequence>
<dbReference type="Pfam" id="PF00496">
    <property type="entry name" value="SBP_bac_5"/>
    <property type="match status" value="1"/>
</dbReference>
<dbReference type="Proteomes" id="UP000000692">
    <property type="component" value="Plasmid 2"/>
</dbReference>
<dbReference type="PANTHER" id="PTHR30290:SF9">
    <property type="entry name" value="OLIGOPEPTIDE-BINDING PROTEIN APPA"/>
    <property type="match status" value="1"/>
</dbReference>
<evidence type="ECO:0000256" key="3">
    <source>
        <dbReference type="ARBA" id="ARBA00022448"/>
    </source>
</evidence>
<evidence type="ECO:0000313" key="7">
    <source>
        <dbReference type="Proteomes" id="UP000000692"/>
    </source>
</evidence>
<dbReference type="InterPro" id="IPR006311">
    <property type="entry name" value="TAT_signal"/>
</dbReference>
<feature type="domain" description="Solute-binding protein family 5" evidence="5">
    <location>
        <begin position="257"/>
        <end position="547"/>
    </location>
</feature>
<evidence type="ECO:0000259" key="5">
    <source>
        <dbReference type="Pfam" id="PF00496"/>
    </source>
</evidence>
<accession>F9YBS0</accession>
<name>F9YBS0_KETVW</name>
<keyword evidence="7" id="KW-1185">Reference proteome</keyword>
<dbReference type="OrthoDB" id="9801912at2"/>
<dbReference type="Gene3D" id="3.10.105.10">
    <property type="entry name" value="Dipeptide-binding Protein, Domain 3"/>
    <property type="match status" value="2"/>
</dbReference>
<dbReference type="Gene3D" id="3.40.190.10">
    <property type="entry name" value="Periplasmic binding protein-like II"/>
    <property type="match status" value="2"/>
</dbReference>
<comment type="similarity">
    <text evidence="2">Belongs to the bacterial solute-binding protein 5 family.</text>
</comment>
<dbReference type="PATRIC" id="fig|759362.5.peg.3094"/>
<dbReference type="GO" id="GO:0015833">
    <property type="term" value="P:peptide transport"/>
    <property type="evidence" value="ECO:0007669"/>
    <property type="project" value="TreeGrafter"/>
</dbReference>